<comment type="caution">
    <text evidence="1">The sequence shown here is derived from an EMBL/GenBank/DDBJ whole genome shotgun (WGS) entry which is preliminary data.</text>
</comment>
<proteinExistence type="predicted"/>
<dbReference type="PANTHER" id="PTHR33735:SF14">
    <property type="entry name" value="PHAGE CAPSID SCAFFOLDING PROTEIN (GPO) SERINE PEPTIDASE"/>
    <property type="match status" value="1"/>
</dbReference>
<evidence type="ECO:0000313" key="2">
    <source>
        <dbReference type="Proteomes" id="UP000594638"/>
    </source>
</evidence>
<dbReference type="Gramene" id="OE9A013124T1">
    <property type="protein sequence ID" value="OE9A013124C1"/>
    <property type="gene ID" value="OE9A013124"/>
</dbReference>
<dbReference type="EMBL" id="CACTIH010000198">
    <property type="protein sequence ID" value="CAA2956798.1"/>
    <property type="molecule type" value="Genomic_DNA"/>
</dbReference>
<reference evidence="1 2" key="1">
    <citation type="submission" date="2019-12" db="EMBL/GenBank/DDBJ databases">
        <authorList>
            <person name="Alioto T."/>
            <person name="Alioto T."/>
            <person name="Gomez Garrido J."/>
        </authorList>
    </citation>
    <scope>NUCLEOTIDE SEQUENCE [LARGE SCALE GENOMIC DNA]</scope>
</reference>
<organism evidence="1 2">
    <name type="scientific">Olea europaea subsp. europaea</name>
    <dbReference type="NCBI Taxonomy" id="158383"/>
    <lineage>
        <taxon>Eukaryota</taxon>
        <taxon>Viridiplantae</taxon>
        <taxon>Streptophyta</taxon>
        <taxon>Embryophyta</taxon>
        <taxon>Tracheophyta</taxon>
        <taxon>Spermatophyta</taxon>
        <taxon>Magnoliopsida</taxon>
        <taxon>eudicotyledons</taxon>
        <taxon>Gunneridae</taxon>
        <taxon>Pentapetalae</taxon>
        <taxon>asterids</taxon>
        <taxon>lamiids</taxon>
        <taxon>Lamiales</taxon>
        <taxon>Oleaceae</taxon>
        <taxon>Oleeae</taxon>
        <taxon>Olea</taxon>
    </lineage>
</organism>
<gene>
    <name evidence="1" type="ORF">OLEA9_A013124</name>
</gene>
<dbReference type="Proteomes" id="UP000594638">
    <property type="component" value="Unassembled WGS sequence"/>
</dbReference>
<protein>
    <submittedName>
        <fullName evidence="1">Uncharacterized protein</fullName>
    </submittedName>
</protein>
<evidence type="ECO:0000313" key="1">
    <source>
        <dbReference type="EMBL" id="CAA2956798.1"/>
    </source>
</evidence>
<dbReference type="AlphaFoldDB" id="A0A8S0PTM9"/>
<dbReference type="PANTHER" id="PTHR33735">
    <property type="entry name" value="EXPRESSED PROTEIN"/>
    <property type="match status" value="1"/>
</dbReference>
<accession>A0A8S0PTM9</accession>
<name>A0A8S0PTM9_OLEEU</name>
<dbReference type="OrthoDB" id="1927611at2759"/>
<keyword evidence="2" id="KW-1185">Reference proteome</keyword>
<sequence>MLVTSNMLICSRNFVVYNSVPGAPLPSQPPSNSLRKWILGIVVAIFLPFATNKWGPLLIFKNEVDTAMETIEQITEVVEKTAEVVDKVAENIADHLPEGGKFRKTVDFIENVAETTAKDAHLVEDIIDKVQGVEEDVESIVESLNGEADKPSREIKDKK</sequence>